<keyword evidence="2" id="KW-0496">Mitochondrion</keyword>
<dbReference type="EMBL" id="KY774314">
    <property type="protein sequence ID" value="ART32442.1"/>
    <property type="molecule type" value="Genomic_DNA"/>
</dbReference>
<reference evidence="2" key="1">
    <citation type="submission" date="2017-03" db="EMBL/GenBank/DDBJ databases">
        <title>The mitochondrial genome of the carnivorous plant Utricularia reniformis (Lentibulariaceae): structure, comparative analysis and evolutionary landmarks.</title>
        <authorList>
            <person name="Silva S.R."/>
            <person name="Alvarenga D.O."/>
            <person name="Michael T.P."/>
            <person name="Miranda V.F.O."/>
            <person name="Varani A.M."/>
        </authorList>
    </citation>
    <scope>NUCLEOTIDE SEQUENCE</scope>
</reference>
<keyword evidence="1" id="KW-0732">Signal</keyword>
<gene>
    <name evidence="2" type="ORF">AEK19_MT0345</name>
    <name evidence="3" type="ORF">AEK19_MT2299</name>
</gene>
<feature type="chain" id="PRO_5011906623" description="Secreted protein" evidence="1">
    <location>
        <begin position="18"/>
        <end position="82"/>
    </location>
</feature>
<dbReference type="AlphaFoldDB" id="A0A1Y0AZN0"/>
<organism evidence="2">
    <name type="scientific">Utricularia reniformis</name>
    <dbReference type="NCBI Taxonomy" id="192314"/>
    <lineage>
        <taxon>Eukaryota</taxon>
        <taxon>Viridiplantae</taxon>
        <taxon>Streptophyta</taxon>
        <taxon>Embryophyta</taxon>
        <taxon>Tracheophyta</taxon>
        <taxon>Spermatophyta</taxon>
        <taxon>Magnoliopsida</taxon>
        <taxon>eudicotyledons</taxon>
        <taxon>Gunneridae</taxon>
        <taxon>Pentapetalae</taxon>
        <taxon>asterids</taxon>
        <taxon>lamiids</taxon>
        <taxon>Lamiales</taxon>
        <taxon>Lentibulariaceae</taxon>
        <taxon>Utricularia</taxon>
    </lineage>
</organism>
<protein>
    <recommendedName>
        <fullName evidence="4">Secreted protein</fullName>
    </recommendedName>
</protein>
<feature type="signal peptide" evidence="1">
    <location>
        <begin position="1"/>
        <end position="17"/>
    </location>
</feature>
<evidence type="ECO:0000256" key="1">
    <source>
        <dbReference type="SAM" id="SignalP"/>
    </source>
</evidence>
<geneLocation type="mitochondrion" evidence="2"/>
<evidence type="ECO:0000313" key="2">
    <source>
        <dbReference type="EMBL" id="ART30617.1"/>
    </source>
</evidence>
<proteinExistence type="predicted"/>
<sequence length="82" mass="8888">MLYSVLVLALSTNTTTSSYRSRQGATSTELSCSPKLMEINYLNRVFPASGFVASRLAPLIPSIALGVESPTLDRSYMCFGYA</sequence>
<evidence type="ECO:0008006" key="4">
    <source>
        <dbReference type="Google" id="ProtNLM"/>
    </source>
</evidence>
<accession>A0A1Y0AZN0</accession>
<dbReference type="EMBL" id="KY774314">
    <property type="protein sequence ID" value="ART30617.1"/>
    <property type="molecule type" value="Genomic_DNA"/>
</dbReference>
<evidence type="ECO:0000313" key="3">
    <source>
        <dbReference type="EMBL" id="ART32442.1"/>
    </source>
</evidence>
<name>A0A1Y0AZN0_9LAMI</name>